<dbReference type="OrthoDB" id="8948664at2759"/>
<comment type="caution">
    <text evidence="1">The sequence shown here is derived from an EMBL/GenBank/DDBJ whole genome shotgun (WGS) entry which is preliminary data.</text>
</comment>
<sequence>MAILQAYQADVLKEMDEGDGLMLEAVKELRRATDLALRATKHTACSIGCSMAGSVAAERYLWLNLTEICDKEKVFLMDAPISQSESTPRIERSPPVGEVTRFITHRLWFGEPVVAHCPASDPIGILS</sequence>
<dbReference type="AlphaFoldDB" id="A0A3N0XFU1"/>
<dbReference type="Gene3D" id="1.10.287.3160">
    <property type="match status" value="1"/>
</dbReference>
<evidence type="ECO:0000313" key="2">
    <source>
        <dbReference type="Proteomes" id="UP000281406"/>
    </source>
</evidence>
<reference evidence="1 2" key="1">
    <citation type="submission" date="2018-10" db="EMBL/GenBank/DDBJ databases">
        <title>Genome assembly for a Yunnan-Guizhou Plateau 3E fish, Anabarilius grahami (Regan), and its evolutionary and genetic applications.</title>
        <authorList>
            <person name="Jiang W."/>
        </authorList>
    </citation>
    <scope>NUCLEOTIDE SEQUENCE [LARGE SCALE GENOMIC DNA]</scope>
    <source>
        <strain evidence="1">AG-KIZ</strain>
        <tissue evidence="1">Muscle</tissue>
    </source>
</reference>
<name>A0A3N0XFU1_ANAGA</name>
<accession>A0A3N0XFU1</accession>
<proteinExistence type="predicted"/>
<gene>
    <name evidence="1" type="ORF">DPX16_21618</name>
</gene>
<evidence type="ECO:0000313" key="1">
    <source>
        <dbReference type="EMBL" id="ROI15915.1"/>
    </source>
</evidence>
<dbReference type="EMBL" id="RJVU01077109">
    <property type="protein sequence ID" value="ROI15915.1"/>
    <property type="molecule type" value="Genomic_DNA"/>
</dbReference>
<organism evidence="1 2">
    <name type="scientific">Anabarilius grahami</name>
    <name type="common">Kanglang fish</name>
    <name type="synonym">Barilius grahami</name>
    <dbReference type="NCBI Taxonomy" id="495550"/>
    <lineage>
        <taxon>Eukaryota</taxon>
        <taxon>Metazoa</taxon>
        <taxon>Chordata</taxon>
        <taxon>Craniata</taxon>
        <taxon>Vertebrata</taxon>
        <taxon>Euteleostomi</taxon>
        <taxon>Actinopterygii</taxon>
        <taxon>Neopterygii</taxon>
        <taxon>Teleostei</taxon>
        <taxon>Ostariophysi</taxon>
        <taxon>Cypriniformes</taxon>
        <taxon>Xenocyprididae</taxon>
        <taxon>Xenocypridinae</taxon>
        <taxon>Xenocypridinae incertae sedis</taxon>
        <taxon>Anabarilius</taxon>
    </lineage>
</organism>
<dbReference type="Proteomes" id="UP000281406">
    <property type="component" value="Unassembled WGS sequence"/>
</dbReference>
<protein>
    <submittedName>
        <fullName evidence="1">Uncharacterized protein</fullName>
    </submittedName>
</protein>
<keyword evidence="2" id="KW-1185">Reference proteome</keyword>